<reference evidence="1 2" key="1">
    <citation type="submission" date="2018-04" db="EMBL/GenBank/DDBJ databases">
        <title>Genomic Encyclopedia of Archaeal and Bacterial Type Strains, Phase II (KMG-II): from individual species to whole genera.</title>
        <authorList>
            <person name="Goeker M."/>
        </authorList>
    </citation>
    <scope>NUCLEOTIDE SEQUENCE [LARGE SCALE GENOMIC DNA]</scope>
    <source>
        <strain evidence="1 2">DSM 26809</strain>
    </source>
</reference>
<dbReference type="OrthoDB" id="653061at2"/>
<accession>A0A2T5J4A5</accession>
<sequence>MDKHPLHNYFRFVQNKEYLGLHRRFNAVDEFIANTLLDYSSNDLDEPNIIWNEKEQVYSFLFKDGSESKISFETYLVGKLKSWDNYFENYLREKLFQLYNEDLKKSKFLKIIRIELDNLSRSFELDIQNATNKEDNKVLETIRLHISGLKNHLLKYISVNEETKSNVVLVGNNEKIKWLGNINALTTLLLDLNDGKNNLRKQFLDLTKQELEHFILNNFVDKDGREFSKSTISTYLQPDKRIEDTSKKQPITLRD</sequence>
<dbReference type="EMBL" id="QAOQ01000020">
    <property type="protein sequence ID" value="PTQ91688.1"/>
    <property type="molecule type" value="Genomic_DNA"/>
</dbReference>
<protein>
    <submittedName>
        <fullName evidence="1">Uncharacterized protein</fullName>
    </submittedName>
</protein>
<dbReference type="Proteomes" id="UP000244168">
    <property type="component" value="Unassembled WGS sequence"/>
</dbReference>
<evidence type="ECO:0000313" key="1">
    <source>
        <dbReference type="EMBL" id="PTQ91688.1"/>
    </source>
</evidence>
<evidence type="ECO:0000313" key="2">
    <source>
        <dbReference type="Proteomes" id="UP000244168"/>
    </source>
</evidence>
<keyword evidence="2" id="KW-1185">Reference proteome</keyword>
<organism evidence="1 2">
    <name type="scientific">Mucilaginibacter yixingensis</name>
    <dbReference type="NCBI Taxonomy" id="1295612"/>
    <lineage>
        <taxon>Bacteria</taxon>
        <taxon>Pseudomonadati</taxon>
        <taxon>Bacteroidota</taxon>
        <taxon>Sphingobacteriia</taxon>
        <taxon>Sphingobacteriales</taxon>
        <taxon>Sphingobacteriaceae</taxon>
        <taxon>Mucilaginibacter</taxon>
    </lineage>
</organism>
<gene>
    <name evidence="1" type="ORF">C8P68_1202</name>
</gene>
<name>A0A2T5J4A5_9SPHI</name>
<dbReference type="AlphaFoldDB" id="A0A2T5J4A5"/>
<proteinExistence type="predicted"/>
<comment type="caution">
    <text evidence="1">The sequence shown here is derived from an EMBL/GenBank/DDBJ whole genome shotgun (WGS) entry which is preliminary data.</text>
</comment>
<dbReference type="RefSeq" id="WP_107831791.1">
    <property type="nucleotide sequence ID" value="NZ_CP160205.1"/>
</dbReference>